<evidence type="ECO:0000313" key="2">
    <source>
        <dbReference type="EMBL" id="GHC45546.1"/>
    </source>
</evidence>
<reference evidence="2" key="1">
    <citation type="journal article" date="2014" name="Int. J. Syst. Evol. Microbiol.">
        <title>Complete genome sequence of Corynebacterium casei LMG S-19264T (=DSM 44701T), isolated from a smear-ripened cheese.</title>
        <authorList>
            <consortium name="US DOE Joint Genome Institute (JGI-PGF)"/>
            <person name="Walter F."/>
            <person name="Albersmeier A."/>
            <person name="Kalinowski J."/>
            <person name="Ruckert C."/>
        </authorList>
    </citation>
    <scope>NUCLEOTIDE SEQUENCE</scope>
    <source>
        <strain evidence="2">KCTC 23310</strain>
    </source>
</reference>
<dbReference type="AlphaFoldDB" id="A0A918TFM5"/>
<comment type="caution">
    <text evidence="2">The sequence shown here is derived from an EMBL/GenBank/DDBJ whole genome shotgun (WGS) entry which is preliminary data.</text>
</comment>
<gene>
    <name evidence="2" type="ORF">GCM10007315_03750</name>
</gene>
<protein>
    <submittedName>
        <fullName evidence="2">Uncharacterized protein</fullName>
    </submittedName>
</protein>
<name>A0A918TFM5_9RHOB</name>
<sequence length="79" mass="8621">MGLQYNKDWIVPVLKDLEAFLSENGLTEGSRAITEAMTIVKRDIRRSGSAGSGSVECRKPEIRPGGRAPYLTLVSSQPD</sequence>
<proteinExistence type="predicted"/>
<reference evidence="2" key="2">
    <citation type="submission" date="2020-09" db="EMBL/GenBank/DDBJ databases">
        <authorList>
            <person name="Sun Q."/>
            <person name="Kim S."/>
        </authorList>
    </citation>
    <scope>NUCLEOTIDE SEQUENCE</scope>
    <source>
        <strain evidence="2">KCTC 23310</strain>
    </source>
</reference>
<evidence type="ECO:0000313" key="3">
    <source>
        <dbReference type="Proteomes" id="UP000638981"/>
    </source>
</evidence>
<accession>A0A918TFM5</accession>
<evidence type="ECO:0000256" key="1">
    <source>
        <dbReference type="SAM" id="MobiDB-lite"/>
    </source>
</evidence>
<keyword evidence="3" id="KW-1185">Reference proteome</keyword>
<dbReference type="EMBL" id="BMYJ01000001">
    <property type="protein sequence ID" value="GHC45546.1"/>
    <property type="molecule type" value="Genomic_DNA"/>
</dbReference>
<organism evidence="2 3">
    <name type="scientific">Neogemmobacter tilapiae</name>
    <dbReference type="NCBI Taxonomy" id="875041"/>
    <lineage>
        <taxon>Bacteria</taxon>
        <taxon>Pseudomonadati</taxon>
        <taxon>Pseudomonadota</taxon>
        <taxon>Alphaproteobacteria</taxon>
        <taxon>Rhodobacterales</taxon>
        <taxon>Paracoccaceae</taxon>
        <taxon>Neogemmobacter</taxon>
    </lineage>
</organism>
<feature type="region of interest" description="Disordered" evidence="1">
    <location>
        <begin position="46"/>
        <end position="79"/>
    </location>
</feature>
<dbReference type="Proteomes" id="UP000638981">
    <property type="component" value="Unassembled WGS sequence"/>
</dbReference>